<protein>
    <recommendedName>
        <fullName evidence="3">Oxidoreductase</fullName>
    </recommendedName>
</protein>
<gene>
    <name evidence="1" type="ORF">Pme01_54400</name>
</gene>
<dbReference type="Proteomes" id="UP000599074">
    <property type="component" value="Unassembled WGS sequence"/>
</dbReference>
<evidence type="ECO:0000313" key="2">
    <source>
        <dbReference type="Proteomes" id="UP000599074"/>
    </source>
</evidence>
<organism evidence="1 2">
    <name type="scientific">Planosporangium mesophilum</name>
    <dbReference type="NCBI Taxonomy" id="689768"/>
    <lineage>
        <taxon>Bacteria</taxon>
        <taxon>Bacillati</taxon>
        <taxon>Actinomycetota</taxon>
        <taxon>Actinomycetes</taxon>
        <taxon>Micromonosporales</taxon>
        <taxon>Micromonosporaceae</taxon>
        <taxon>Planosporangium</taxon>
    </lineage>
</organism>
<proteinExistence type="predicted"/>
<dbReference type="EMBL" id="BOON01000060">
    <property type="protein sequence ID" value="GII25843.1"/>
    <property type="molecule type" value="Genomic_DNA"/>
</dbReference>
<evidence type="ECO:0000313" key="1">
    <source>
        <dbReference type="EMBL" id="GII25843.1"/>
    </source>
</evidence>
<comment type="caution">
    <text evidence="1">The sequence shown here is derived from an EMBL/GenBank/DDBJ whole genome shotgun (WGS) entry which is preliminary data.</text>
</comment>
<name>A0A8J3TG59_9ACTN</name>
<dbReference type="AlphaFoldDB" id="A0A8J3TG59"/>
<sequence length="314" mass="34631">MYPGAEPPPDGLALVHEEGRSLRAAWHGNELLRYVYRPWEPQLESPRPYLHPLRTLDGDVVSLYRPHDHVWHKGIAWSLSNVGPENFWGGVSYTRADGYRQLPNNGRMRHDGFDALGVHDGVLRFDERLTWVTQAGAAWIEERRRVGVAVLPGAGAWQLAFRTTMRNVSGAAIPLGSPTTSGRDNAGYSGLFWRGPRSFTGGAVLMPDGEGGDELMGVRGPWLAFTGRHDGHGRSSTLVFVDHPANLEYPTRWFVRSQPFACVCPAPFFSREYPLADGDELTLRYDAFVAGGALDRTACADLAGRAAELQPAPE</sequence>
<reference evidence="1" key="1">
    <citation type="submission" date="2021-01" db="EMBL/GenBank/DDBJ databases">
        <title>Whole genome shotgun sequence of Planosporangium mesophilum NBRC 109066.</title>
        <authorList>
            <person name="Komaki H."/>
            <person name="Tamura T."/>
        </authorList>
    </citation>
    <scope>NUCLEOTIDE SEQUENCE</scope>
    <source>
        <strain evidence="1">NBRC 109066</strain>
    </source>
</reference>
<keyword evidence="2" id="KW-1185">Reference proteome</keyword>
<accession>A0A8J3TG59</accession>
<dbReference type="Pfam" id="PF14100">
    <property type="entry name" value="DUF6807"/>
    <property type="match status" value="1"/>
</dbReference>
<dbReference type="InterPro" id="IPR029475">
    <property type="entry name" value="DUF6807"/>
</dbReference>
<evidence type="ECO:0008006" key="3">
    <source>
        <dbReference type="Google" id="ProtNLM"/>
    </source>
</evidence>